<gene>
    <name evidence="2" type="ORF">HMPREF9333_00429</name>
</gene>
<dbReference type="Proteomes" id="UP000003011">
    <property type="component" value="Unassembled WGS sequence"/>
</dbReference>
<dbReference type="RefSeq" id="WP_005539490.1">
    <property type="nucleotide sequence ID" value="NZ_JH378829.1"/>
</dbReference>
<evidence type="ECO:0000256" key="1">
    <source>
        <dbReference type="SAM" id="Coils"/>
    </source>
</evidence>
<organism evidence="2 3">
    <name type="scientific">Johnsonella ignava ATCC 51276</name>
    <dbReference type="NCBI Taxonomy" id="679200"/>
    <lineage>
        <taxon>Bacteria</taxon>
        <taxon>Bacillati</taxon>
        <taxon>Bacillota</taxon>
        <taxon>Clostridia</taxon>
        <taxon>Lachnospirales</taxon>
        <taxon>Lachnospiraceae</taxon>
        <taxon>Johnsonella</taxon>
    </lineage>
</organism>
<keyword evidence="3" id="KW-1185">Reference proteome</keyword>
<dbReference type="OrthoDB" id="9816519at2"/>
<feature type="coiled-coil region" evidence="1">
    <location>
        <begin position="80"/>
        <end position="197"/>
    </location>
</feature>
<evidence type="ECO:0000313" key="3">
    <source>
        <dbReference type="Proteomes" id="UP000003011"/>
    </source>
</evidence>
<keyword evidence="1" id="KW-0175">Coiled coil</keyword>
<evidence type="ECO:0000313" key="2">
    <source>
        <dbReference type="EMBL" id="EHI56364.1"/>
    </source>
</evidence>
<name>G5GFU0_9FIRM</name>
<comment type="caution">
    <text evidence="2">The sequence shown here is derived from an EMBL/GenBank/DDBJ whole genome shotgun (WGS) entry which is preliminary data.</text>
</comment>
<dbReference type="HOGENOM" id="CLU_1270900_0_0_9"/>
<dbReference type="STRING" id="679200.HMPREF9333_00429"/>
<dbReference type="AlphaFoldDB" id="G5GFU0"/>
<dbReference type="EMBL" id="ACZL01000009">
    <property type="protein sequence ID" value="EHI56364.1"/>
    <property type="molecule type" value="Genomic_DNA"/>
</dbReference>
<sequence length="217" mass="25021">MRLRYIITSAIGFIVAAAIFIMHIPAAKAAAGNNFENNLYETAVSNLNNNLYETAGNDIDTDFYDKEYIDEILHGNNSLSESERRTLADAYNKINDLQRQMDGIYSNIEELENRLSKDFEAQDQDEIEKEIKNSTKISENEKQELIAGYKKVDELIEQINKVYDVKRELTSEEESKVKELENKLDEIYKKNAEIENKVFEDKRITPVPYNADSDTSK</sequence>
<proteinExistence type="predicted"/>
<protein>
    <submittedName>
        <fullName evidence="2">Uncharacterized protein</fullName>
    </submittedName>
</protein>
<reference evidence="2 3" key="1">
    <citation type="submission" date="2011-08" db="EMBL/GenBank/DDBJ databases">
        <title>The Genome Sequence of Johnsonella ignava ATCC 51276.</title>
        <authorList>
            <consortium name="The Broad Institute Genome Sequencing Platform"/>
            <person name="Earl A."/>
            <person name="Ward D."/>
            <person name="Feldgarden M."/>
            <person name="Gevers D."/>
            <person name="Izard J."/>
            <person name="Blanton J.M."/>
            <person name="Baranova O.V."/>
            <person name="Dewhirst F.E."/>
            <person name="Young S.K."/>
            <person name="Zeng Q."/>
            <person name="Gargeya S."/>
            <person name="Fitzgerald M."/>
            <person name="Haas B."/>
            <person name="Abouelleil A."/>
            <person name="Alvarado L."/>
            <person name="Arachchi H.M."/>
            <person name="Berlin A."/>
            <person name="Brown A."/>
            <person name="Chapman S.B."/>
            <person name="Chen Z."/>
            <person name="Dunbar C."/>
            <person name="Freedman E."/>
            <person name="Gearin G."/>
            <person name="Gellesch M."/>
            <person name="Goldberg J."/>
            <person name="Griggs A."/>
            <person name="Gujja S."/>
            <person name="Heiman D."/>
            <person name="Howarth C."/>
            <person name="Larson L."/>
            <person name="Lui A."/>
            <person name="MacDonald P.J.P."/>
            <person name="Montmayeur A."/>
            <person name="Murphy C."/>
            <person name="Neiman D."/>
            <person name="Pearson M."/>
            <person name="Priest M."/>
            <person name="Roberts A."/>
            <person name="Saif S."/>
            <person name="Shea T."/>
            <person name="Shenoy N."/>
            <person name="Sisk P."/>
            <person name="Stolte C."/>
            <person name="Sykes S."/>
            <person name="Wortman J."/>
            <person name="Nusbaum C."/>
            <person name="Birren B."/>
        </authorList>
    </citation>
    <scope>NUCLEOTIDE SEQUENCE [LARGE SCALE GENOMIC DNA]</scope>
    <source>
        <strain evidence="2 3">ATCC 51276</strain>
    </source>
</reference>
<accession>G5GFU0</accession>